<accession>A0AB34J5Z3</accession>
<evidence type="ECO:0000256" key="1">
    <source>
        <dbReference type="SAM" id="MobiDB-lite"/>
    </source>
</evidence>
<keyword evidence="3" id="KW-1185">Reference proteome</keyword>
<comment type="caution">
    <text evidence="2">The sequence shown here is derived from an EMBL/GenBank/DDBJ whole genome shotgun (WGS) entry which is preliminary data.</text>
</comment>
<dbReference type="AlphaFoldDB" id="A0AB34J5Z3"/>
<proteinExistence type="predicted"/>
<gene>
    <name evidence="2" type="ORF">AB1Y20_005347</name>
</gene>
<feature type="region of interest" description="Disordered" evidence="1">
    <location>
        <begin position="384"/>
        <end position="404"/>
    </location>
</feature>
<protein>
    <submittedName>
        <fullName evidence="2">Uncharacterized protein</fullName>
    </submittedName>
</protein>
<name>A0AB34J5Z3_PRYPA</name>
<evidence type="ECO:0000313" key="2">
    <source>
        <dbReference type="EMBL" id="KAL1512075.1"/>
    </source>
</evidence>
<dbReference type="EMBL" id="JBGBPQ010000013">
    <property type="protein sequence ID" value="KAL1512075.1"/>
    <property type="molecule type" value="Genomic_DNA"/>
</dbReference>
<dbReference type="Proteomes" id="UP001515480">
    <property type="component" value="Unassembled WGS sequence"/>
</dbReference>
<reference evidence="2 3" key="1">
    <citation type="journal article" date="2024" name="Science">
        <title>Giant polyketide synthase enzymes in the biosynthesis of giant marine polyether toxins.</title>
        <authorList>
            <person name="Fallon T.R."/>
            <person name="Shende V.V."/>
            <person name="Wierzbicki I.H."/>
            <person name="Pendleton A.L."/>
            <person name="Watervoot N.F."/>
            <person name="Auber R.P."/>
            <person name="Gonzalez D.J."/>
            <person name="Wisecaver J.H."/>
            <person name="Moore B.S."/>
        </authorList>
    </citation>
    <scope>NUCLEOTIDE SEQUENCE [LARGE SCALE GENOMIC DNA]</scope>
    <source>
        <strain evidence="2 3">12B1</strain>
    </source>
</reference>
<organism evidence="2 3">
    <name type="scientific">Prymnesium parvum</name>
    <name type="common">Toxic golden alga</name>
    <dbReference type="NCBI Taxonomy" id="97485"/>
    <lineage>
        <taxon>Eukaryota</taxon>
        <taxon>Haptista</taxon>
        <taxon>Haptophyta</taxon>
        <taxon>Prymnesiophyceae</taxon>
        <taxon>Prymnesiales</taxon>
        <taxon>Prymnesiaceae</taxon>
        <taxon>Prymnesium</taxon>
    </lineage>
</organism>
<evidence type="ECO:0000313" key="3">
    <source>
        <dbReference type="Proteomes" id="UP001515480"/>
    </source>
</evidence>
<sequence>MAKAATQAGPCGSWARQHSGASEACIWYAARTFDVHSLLRQTQAALIKLMKQRRWWLPAKAGSMPKLDLVELIITMASLPAERCMHNRTITQSDNPESSVADSADLMRQYFRVDYLDSATPVTDMKYISLQTTRTGVKRNRSLLYSATNNLAVVPCGPVSAFNNRLLPYRWLPGLPFTPPTRTRLESLMAELNAGERIEVMHTADFWPGPIWLYAAPGSGVWWNPGRHIVALNLVDAVLRFVPLRKVVEHLKQVRNGDRRFARYRNYLQWRAAFASAPWERVLLSAAAGNGSFAYISAAGELLSELLTSLSLPSIDSIVLLRQMHYWPRGEGFDVHTQSDDMYAPTMVAPCAFDRSEVIARTHFATEIIDFRVRRVSRPHKPGWPTWRSSQADRSTASIALHVH</sequence>
<feature type="compositionally biased region" description="Polar residues" evidence="1">
    <location>
        <begin position="387"/>
        <end position="398"/>
    </location>
</feature>